<evidence type="ECO:0000256" key="1">
    <source>
        <dbReference type="SAM" id="Phobius"/>
    </source>
</evidence>
<evidence type="ECO:0000313" key="3">
    <source>
        <dbReference type="Proteomes" id="UP000440224"/>
    </source>
</evidence>
<feature type="transmembrane region" description="Helical" evidence="1">
    <location>
        <begin position="100"/>
        <end position="117"/>
    </location>
</feature>
<keyword evidence="3" id="KW-1185">Reference proteome</keyword>
<dbReference type="AlphaFoldDB" id="A0A6N7PNZ0"/>
<dbReference type="OrthoDB" id="5517059at2"/>
<accession>A0A6N7PNZ0</accession>
<comment type="caution">
    <text evidence="2">The sequence shown here is derived from an EMBL/GenBank/DDBJ whole genome shotgun (WGS) entry which is preliminary data.</text>
</comment>
<organism evidence="2 3">
    <name type="scientific">Polyangium spumosum</name>
    <dbReference type="NCBI Taxonomy" id="889282"/>
    <lineage>
        <taxon>Bacteria</taxon>
        <taxon>Pseudomonadati</taxon>
        <taxon>Myxococcota</taxon>
        <taxon>Polyangia</taxon>
        <taxon>Polyangiales</taxon>
        <taxon>Polyangiaceae</taxon>
        <taxon>Polyangium</taxon>
    </lineage>
</organism>
<feature type="transmembrane region" description="Helical" evidence="1">
    <location>
        <begin position="43"/>
        <end position="62"/>
    </location>
</feature>
<protein>
    <submittedName>
        <fullName evidence="2">Uncharacterized protein</fullName>
    </submittedName>
</protein>
<keyword evidence="1" id="KW-0812">Transmembrane</keyword>
<keyword evidence="1" id="KW-1133">Transmembrane helix</keyword>
<dbReference type="Proteomes" id="UP000440224">
    <property type="component" value="Unassembled WGS sequence"/>
</dbReference>
<name>A0A6N7PNZ0_9BACT</name>
<dbReference type="RefSeq" id="WP_153820617.1">
    <property type="nucleotide sequence ID" value="NZ_WJIE01000005.1"/>
</dbReference>
<reference evidence="2 3" key="1">
    <citation type="submission" date="2019-10" db="EMBL/GenBank/DDBJ databases">
        <title>A soil myxobacterium in the family Polyangiaceae.</title>
        <authorList>
            <person name="Li Y."/>
            <person name="Wang J."/>
        </authorList>
    </citation>
    <scope>NUCLEOTIDE SEQUENCE [LARGE SCALE GENOMIC DNA]</scope>
    <source>
        <strain evidence="2 3">DSM 14734</strain>
    </source>
</reference>
<sequence length="143" mass="14534">MSGFSLVQFMCEGGWGMYPVLAAGSAALGAAVRYALAPDRGKLAFTAALSVTTVIATITGVWTNVGAVMSFLEDPARASDAEITRTLFQGLKEAGRPGTLAGPLLTLVAIVVSVGVLRSARIGAKGGEGEKSAKGTESRSVMA</sequence>
<proteinExistence type="predicted"/>
<feature type="transmembrane region" description="Helical" evidence="1">
    <location>
        <begin position="15"/>
        <end position="36"/>
    </location>
</feature>
<evidence type="ECO:0000313" key="2">
    <source>
        <dbReference type="EMBL" id="MRG93758.1"/>
    </source>
</evidence>
<gene>
    <name evidence="2" type="ORF">GF068_17835</name>
</gene>
<keyword evidence="1" id="KW-0472">Membrane</keyword>
<dbReference type="EMBL" id="WJIE01000005">
    <property type="protein sequence ID" value="MRG93758.1"/>
    <property type="molecule type" value="Genomic_DNA"/>
</dbReference>